<dbReference type="eggNOG" id="COG3568">
    <property type="taxonomic scope" value="Bacteria"/>
</dbReference>
<accession>A0A060QFP0</accession>
<dbReference type="SUPFAM" id="SSF56935">
    <property type="entry name" value="Porins"/>
    <property type="match status" value="1"/>
</dbReference>
<feature type="chain" id="PRO_5001585521" description="TonB-dependent receptor" evidence="6">
    <location>
        <begin position="31"/>
        <end position="1264"/>
    </location>
</feature>
<dbReference type="Proteomes" id="UP000027583">
    <property type="component" value="Unassembled WGS sequence"/>
</dbReference>
<dbReference type="InterPro" id="IPR010104">
    <property type="entry name" value="TonB_rcpt_bac"/>
</dbReference>
<dbReference type="InterPro" id="IPR012910">
    <property type="entry name" value="Plug_dom"/>
</dbReference>
<keyword evidence="2 4" id="KW-0472">Membrane</keyword>
<dbReference type="Gene3D" id="3.60.10.10">
    <property type="entry name" value="Endonuclease/exonuclease/phosphatase"/>
    <property type="match status" value="1"/>
</dbReference>
<organism evidence="10 11">
    <name type="scientific">Asaia bogorensis</name>
    <dbReference type="NCBI Taxonomy" id="91915"/>
    <lineage>
        <taxon>Bacteria</taxon>
        <taxon>Pseudomonadati</taxon>
        <taxon>Pseudomonadota</taxon>
        <taxon>Alphaproteobacteria</taxon>
        <taxon>Acetobacterales</taxon>
        <taxon>Acetobacteraceae</taxon>
        <taxon>Asaia</taxon>
    </lineage>
</organism>
<dbReference type="Pfam" id="PF00593">
    <property type="entry name" value="TonB_dep_Rec_b-barrel"/>
    <property type="match status" value="1"/>
</dbReference>
<dbReference type="Gene3D" id="2.170.130.10">
    <property type="entry name" value="TonB-dependent receptor, plug domain"/>
    <property type="match status" value="1"/>
</dbReference>
<dbReference type="Pfam" id="PF07715">
    <property type="entry name" value="Plug"/>
    <property type="match status" value="1"/>
</dbReference>
<dbReference type="InterPro" id="IPR036691">
    <property type="entry name" value="Endo/exonu/phosph_ase_sf"/>
</dbReference>
<dbReference type="InterPro" id="IPR037066">
    <property type="entry name" value="Plug_dom_sf"/>
</dbReference>
<dbReference type="CDD" id="cd09083">
    <property type="entry name" value="EEP-1"/>
    <property type="match status" value="1"/>
</dbReference>
<feature type="domain" description="Endonuclease/exonuclease/phosphatase" evidence="8">
    <location>
        <begin position="1007"/>
        <end position="1248"/>
    </location>
</feature>
<evidence type="ECO:0000313" key="10">
    <source>
        <dbReference type="EMBL" id="CDG39715.1"/>
    </source>
</evidence>
<evidence type="ECO:0000256" key="4">
    <source>
        <dbReference type="RuleBase" id="RU003357"/>
    </source>
</evidence>
<evidence type="ECO:0008006" key="12">
    <source>
        <dbReference type="Google" id="ProtNLM"/>
    </source>
</evidence>
<dbReference type="PANTHER" id="PTHR40980">
    <property type="entry name" value="PLUG DOMAIN-CONTAINING PROTEIN"/>
    <property type="match status" value="1"/>
</dbReference>
<dbReference type="AlphaFoldDB" id="A0A060QFP0"/>
<dbReference type="SUPFAM" id="SSF56219">
    <property type="entry name" value="DNase I-like"/>
    <property type="match status" value="1"/>
</dbReference>
<comment type="caution">
    <text evidence="10">The sequence shown here is derived from an EMBL/GenBank/DDBJ whole genome shotgun (WGS) entry which is preliminary data.</text>
</comment>
<comment type="similarity">
    <text evidence="4">Belongs to the TonB-dependent receptor family.</text>
</comment>
<feature type="region of interest" description="Disordered" evidence="5">
    <location>
        <begin position="36"/>
        <end position="57"/>
    </location>
</feature>
<protein>
    <recommendedName>
        <fullName evidence="12">TonB-dependent receptor</fullName>
    </recommendedName>
</protein>
<dbReference type="InterPro" id="IPR000531">
    <property type="entry name" value="Beta-barrel_TonB"/>
</dbReference>
<dbReference type="Gene3D" id="2.40.170.20">
    <property type="entry name" value="TonB-dependent receptor, beta-barrel domain"/>
    <property type="match status" value="1"/>
</dbReference>
<evidence type="ECO:0000259" key="7">
    <source>
        <dbReference type="Pfam" id="PF00593"/>
    </source>
</evidence>
<gene>
    <name evidence="10" type="ORF">ASAP_1670</name>
</gene>
<proteinExistence type="inferred from homology"/>
<evidence type="ECO:0000256" key="1">
    <source>
        <dbReference type="ARBA" id="ARBA00004442"/>
    </source>
</evidence>
<dbReference type="PANTHER" id="PTHR40980:SF4">
    <property type="entry name" value="TONB-DEPENDENT RECEPTOR-LIKE BETA-BARREL DOMAIN-CONTAINING PROTEIN"/>
    <property type="match status" value="1"/>
</dbReference>
<sequence>MRFQISAITSVATRAFLLASCAIIAQTAVAQTPAAPTLQSTAKKPAKGSTKSVVPGSERPEHITVVARKSSALLQLRAKNDVSVADAAFIASHPDTNIAETLARLPGVNVLSTTVGSSIGGTASMIDNASRGEGQLISVRGIGPDYTLNLIDGVNVATAKPASRQVQLSLMPPLGFSDVVVNKTAQASEMGEWISGFVDFHTPNALELGHDAFSLKGRGDFNQQAYRYGVQRGPFNGGGVVQADATKLFGSHKQFGVRVVGYYQSRNFATQVANNNEYYWDFVHTLTGSDHTPVPSTPPTNNLIAAFINPQASFGNSLRTGGNLALDWQGEHVHAFARGSFAYSNTQQYTVQRSLQAMSTNWLPQPDGTFTVQEGGVNGSYWYETNPEIQALSTMQIGAAFDLNKWHATVAAFGSFARDDSSSVQVSYKNYQLDPSGQALILNQQFAGRPPYPVANLTAPQISEMNNFSDYVPQTSANYGYPGVETTDYKNNQALGGVKFDNMVDTGWTHAPHINFGLRYYDTIRNATNRDYSYDNPDGLLPGLAPTLASGQFQTGSISSPYLGALSRIMPFETPILSMPALKNYISGLPLSYATSGGDLPWTGNAIDSAYNANANTQRANEGLIAGYFSVPITFGAFTLEPGLRFEHSDITNRYWNAVYDTDGNLTGGAFQSDNTHYNQFLPSVFATYRPTSLSVYRASAVTSYVRPNTFLLGGGRTVTPDGNGVFTVQEGNPNLRPVVSRNFDIGGQWIAQDGSSLALTGYYKLLSDYLFDAGSSTRTDGTHYVSSDSTTNSSPSLIINKPANGGNAQAYGLEVAAEKKLRFLPSFARNLSLSGNLTLQRTHANLNLSGIANGTPIQYAPAWMFNVALSYTSARVNSNLSFRRSGKFIETYYLYKNTNGSNIDLSWWDQPIQRLDYFFQYKFTPHVAAAFAAQNLLNDVSYYSTRGRSSIDVPQIVQPGRTFIFHHALERFLMRPHILLCVGMLLLQPAAGASTAARREDTVSVMSFNVRFPSPNDGSNIWDKRKSLFIETIRRAHPDVIGTQEIFQSQADAVIKALPKYRWFGLDRFGAHTSEHMGIFYDPTRLCLLEHGQFWLSKTPDKPGSLGWGAPLPRSANWAIFAQGCDRNRAFLFMDTHLANRDIEDEQARVHSAELIVNMARRYAEKRPAILTADLNADPESQAHAVLATWFTDAWTAAANRSGPPKTFHDFTGIPTDRIDTIMLHGAIISSIKTDTFHKGRAYPSDHFPVEAVISFPMPTDTH</sequence>
<name>A0A060QFP0_9PROT</name>
<keyword evidence="6" id="KW-0732">Signal</keyword>
<dbReference type="NCBIfam" id="TIGR01782">
    <property type="entry name" value="TonB-Xanth-Caul"/>
    <property type="match status" value="1"/>
</dbReference>
<evidence type="ECO:0000259" key="9">
    <source>
        <dbReference type="Pfam" id="PF07715"/>
    </source>
</evidence>
<feature type="signal peptide" evidence="6">
    <location>
        <begin position="1"/>
        <end position="30"/>
    </location>
</feature>
<feature type="domain" description="TonB-dependent receptor-like beta-barrel" evidence="7">
    <location>
        <begin position="463"/>
        <end position="937"/>
    </location>
</feature>
<evidence type="ECO:0000256" key="3">
    <source>
        <dbReference type="ARBA" id="ARBA00023237"/>
    </source>
</evidence>
<keyword evidence="4" id="KW-0798">TonB box</keyword>
<evidence type="ECO:0000259" key="8">
    <source>
        <dbReference type="Pfam" id="PF03372"/>
    </source>
</evidence>
<dbReference type="InterPro" id="IPR036942">
    <property type="entry name" value="Beta-barrel_TonB_sf"/>
</dbReference>
<comment type="subcellular location">
    <subcellularLocation>
        <location evidence="1 4">Cell outer membrane</location>
    </subcellularLocation>
</comment>
<dbReference type="RefSeq" id="WP_035444113.1">
    <property type="nucleotide sequence ID" value="NZ_CBLX010000010.1"/>
</dbReference>
<dbReference type="GO" id="GO:0003824">
    <property type="term" value="F:catalytic activity"/>
    <property type="evidence" value="ECO:0007669"/>
    <property type="project" value="InterPro"/>
</dbReference>
<dbReference type="eggNOG" id="COG1629">
    <property type="taxonomic scope" value="Bacteria"/>
</dbReference>
<evidence type="ECO:0000256" key="2">
    <source>
        <dbReference type="ARBA" id="ARBA00023136"/>
    </source>
</evidence>
<dbReference type="GO" id="GO:0009279">
    <property type="term" value="C:cell outer membrane"/>
    <property type="evidence" value="ECO:0007669"/>
    <property type="project" value="UniProtKB-SubCell"/>
</dbReference>
<evidence type="ECO:0000256" key="5">
    <source>
        <dbReference type="SAM" id="MobiDB-lite"/>
    </source>
</evidence>
<reference evidence="10 11" key="1">
    <citation type="journal article" date="2014" name="Genome Biol. Evol.">
        <title>Acetic acid bacteria genomes reveal functional traits for adaptation to life in insect guts.</title>
        <authorList>
            <person name="Chouaia B."/>
            <person name="Gaiarsa S."/>
            <person name="Crotti E."/>
            <person name="Comandatore F."/>
            <person name="Degli Esposti M."/>
            <person name="Ricci I."/>
            <person name="Alma A."/>
            <person name="Favia G."/>
            <person name="Bandi C."/>
            <person name="Daffonchio D."/>
        </authorList>
    </citation>
    <scope>NUCLEOTIDE SEQUENCE [LARGE SCALE GENOMIC DNA]</scope>
    <source>
        <strain evidence="10 11">SF2.1</strain>
    </source>
</reference>
<dbReference type="eggNOG" id="COG4771">
    <property type="taxonomic scope" value="Bacteria"/>
</dbReference>
<dbReference type="EMBL" id="CBLX010000010">
    <property type="protein sequence ID" value="CDG39715.1"/>
    <property type="molecule type" value="Genomic_DNA"/>
</dbReference>
<dbReference type="InterPro" id="IPR005135">
    <property type="entry name" value="Endo/exonuclease/phosphatase"/>
</dbReference>
<feature type="domain" description="TonB-dependent receptor plug" evidence="9">
    <location>
        <begin position="79"/>
        <end position="191"/>
    </location>
</feature>
<evidence type="ECO:0000256" key="6">
    <source>
        <dbReference type="SAM" id="SignalP"/>
    </source>
</evidence>
<evidence type="ECO:0000313" key="11">
    <source>
        <dbReference type="Proteomes" id="UP000027583"/>
    </source>
</evidence>
<reference evidence="10 11" key="2">
    <citation type="journal article" date="2014" name="PLoS ONE">
        <title>Evolution of mitochondria reconstructed from the energy metabolism of living bacteria.</title>
        <authorList>
            <person name="Degli Esposti M."/>
            <person name="Chouaia B."/>
            <person name="Comandatore F."/>
            <person name="Crotti E."/>
            <person name="Sassera D."/>
            <person name="Lievens P.M."/>
            <person name="Daffonchio D."/>
            <person name="Bandi C."/>
        </authorList>
    </citation>
    <scope>NUCLEOTIDE SEQUENCE [LARGE SCALE GENOMIC DNA]</scope>
    <source>
        <strain evidence="10 11">SF2.1</strain>
    </source>
</reference>
<dbReference type="Pfam" id="PF03372">
    <property type="entry name" value="Exo_endo_phos"/>
    <property type="match status" value="1"/>
</dbReference>
<keyword evidence="3" id="KW-0998">Cell outer membrane</keyword>